<reference evidence="1 2" key="1">
    <citation type="submission" date="2020-08" db="EMBL/GenBank/DDBJ databases">
        <title>Whole-Genome Sequence of French Clinical Streptomyces mexicanus Strain Q0842.</title>
        <authorList>
            <person name="Boxberger M."/>
            <person name="La Scola B."/>
        </authorList>
    </citation>
    <scope>NUCLEOTIDE SEQUENCE [LARGE SCALE GENOMIC DNA]</scope>
    <source>
        <strain evidence="1 2">Marseille-Q0842</strain>
    </source>
</reference>
<dbReference type="OrthoDB" id="4180885at2"/>
<dbReference type="InterPro" id="IPR010982">
    <property type="entry name" value="Lambda_DNA-bd_dom_sf"/>
</dbReference>
<evidence type="ECO:0008006" key="3">
    <source>
        <dbReference type="Google" id="ProtNLM"/>
    </source>
</evidence>
<name>A0A7X1LR82_9ACTN</name>
<dbReference type="Proteomes" id="UP000517694">
    <property type="component" value="Unassembled WGS sequence"/>
</dbReference>
<dbReference type="AlphaFoldDB" id="A0A7X1LR82"/>
<protein>
    <recommendedName>
        <fullName evidence="3">XRE family transcriptional regulator</fullName>
    </recommendedName>
</protein>
<keyword evidence="2" id="KW-1185">Reference proteome</keyword>
<dbReference type="GO" id="GO:0003677">
    <property type="term" value="F:DNA binding"/>
    <property type="evidence" value="ECO:0007669"/>
    <property type="project" value="InterPro"/>
</dbReference>
<dbReference type="EMBL" id="JACMHY010000006">
    <property type="protein sequence ID" value="MBC2866783.1"/>
    <property type="molecule type" value="Genomic_DNA"/>
</dbReference>
<sequence length="200" mass="22104">MQSTPPLTETLERLETVIAQQGLDRAELLDPAVLATRAALPEATVRTLLDGGPPPAEEVNDRVRHRIHTLVRARLAATGRRMSDLAAEIHRLTGVSEMWARQVCDGKKVPNVELLHHLVKFFRVDGAESFFTAPADEALNRALLPTLRRLETDPLQPLMDKYGVKGSDLRMHGSMSRAQLERLLEGVLRSVLPEDAGGAR</sequence>
<evidence type="ECO:0000313" key="1">
    <source>
        <dbReference type="EMBL" id="MBC2866783.1"/>
    </source>
</evidence>
<proteinExistence type="predicted"/>
<dbReference type="Gene3D" id="1.10.260.40">
    <property type="entry name" value="lambda repressor-like DNA-binding domains"/>
    <property type="match status" value="1"/>
</dbReference>
<evidence type="ECO:0000313" key="2">
    <source>
        <dbReference type="Proteomes" id="UP000517694"/>
    </source>
</evidence>
<accession>A0A7X1LR82</accession>
<comment type="caution">
    <text evidence="1">The sequence shown here is derived from an EMBL/GenBank/DDBJ whole genome shotgun (WGS) entry which is preliminary data.</text>
</comment>
<gene>
    <name evidence="1" type="ORF">H1R13_17880</name>
</gene>
<organism evidence="1 2">
    <name type="scientific">Streptomyces mexicanus</name>
    <dbReference type="NCBI Taxonomy" id="178566"/>
    <lineage>
        <taxon>Bacteria</taxon>
        <taxon>Bacillati</taxon>
        <taxon>Actinomycetota</taxon>
        <taxon>Actinomycetes</taxon>
        <taxon>Kitasatosporales</taxon>
        <taxon>Streptomycetaceae</taxon>
        <taxon>Streptomyces</taxon>
    </lineage>
</organism>